<dbReference type="SUPFAM" id="SSF51161">
    <property type="entry name" value="Trimeric LpxA-like enzymes"/>
    <property type="match status" value="1"/>
</dbReference>
<feature type="region of interest" description="Disordered" evidence="1">
    <location>
        <begin position="226"/>
        <end position="249"/>
    </location>
</feature>
<gene>
    <name evidence="2" type="ORF">QQX98_008413</name>
</gene>
<dbReference type="InterPro" id="IPR011004">
    <property type="entry name" value="Trimer_LpxA-like_sf"/>
</dbReference>
<dbReference type="EMBL" id="JAZAVJ010000152">
    <property type="protein sequence ID" value="KAK7409404.1"/>
    <property type="molecule type" value="Genomic_DNA"/>
</dbReference>
<proteinExistence type="predicted"/>
<name>A0ABR1GVM9_9HYPO</name>
<evidence type="ECO:0000313" key="2">
    <source>
        <dbReference type="EMBL" id="KAK7409404.1"/>
    </source>
</evidence>
<evidence type="ECO:0008006" key="4">
    <source>
        <dbReference type="Google" id="ProtNLM"/>
    </source>
</evidence>
<protein>
    <recommendedName>
        <fullName evidence="4">Mannose-1-phosphate guanylyltransferase</fullName>
    </recommendedName>
</protein>
<organism evidence="2 3">
    <name type="scientific">Neonectria punicea</name>
    <dbReference type="NCBI Taxonomy" id="979145"/>
    <lineage>
        <taxon>Eukaryota</taxon>
        <taxon>Fungi</taxon>
        <taxon>Dikarya</taxon>
        <taxon>Ascomycota</taxon>
        <taxon>Pezizomycotina</taxon>
        <taxon>Sordariomycetes</taxon>
        <taxon>Hypocreomycetidae</taxon>
        <taxon>Hypocreales</taxon>
        <taxon>Nectriaceae</taxon>
        <taxon>Neonectria</taxon>
    </lineage>
</organism>
<evidence type="ECO:0000313" key="3">
    <source>
        <dbReference type="Proteomes" id="UP001498476"/>
    </source>
</evidence>
<dbReference type="Gene3D" id="2.160.10.10">
    <property type="entry name" value="Hexapeptide repeat proteins"/>
    <property type="match status" value="1"/>
</dbReference>
<sequence length="369" mass="40792">MRQEFTPQAMSGLLKELYDLPLAGVKQSHQFQTLQTSRLDKTRLLASIPNTPEPSVRPLHLLYLLLTEISVKWPTFELFKCHTRLVTFLPEEAKVRSDGDSAWLVEATSELVKKSYKSVLQFKASIVPHPISDYHLLDVGNDVVFGSHAYLVTSDGLGSENIAIRDRAMIADRKYLLPDVKVGERVTLGSGALTQRGKKYSPGEPYVGSKAGDAVCLSTGRAMQEKGNTRSGIHHMSSDDTLTGSGRDTKKSLGRIQTSHMTSDDTLANARNSSKKDKCQVLAVPVMAADGGTNYDSDDSSTRNVSPFGRAFYLKLAPYRVLGPFAIFCYSSFSHCLHRVLLERSRHHVDSVRRLHCEALSAPGDQRLV</sequence>
<dbReference type="Proteomes" id="UP001498476">
    <property type="component" value="Unassembled WGS sequence"/>
</dbReference>
<keyword evidence="3" id="KW-1185">Reference proteome</keyword>
<accession>A0ABR1GVM9</accession>
<comment type="caution">
    <text evidence="2">The sequence shown here is derived from an EMBL/GenBank/DDBJ whole genome shotgun (WGS) entry which is preliminary data.</text>
</comment>
<evidence type="ECO:0000256" key="1">
    <source>
        <dbReference type="SAM" id="MobiDB-lite"/>
    </source>
</evidence>
<reference evidence="2 3" key="1">
    <citation type="journal article" date="2025" name="Microbiol. Resour. Announc.">
        <title>Draft genome sequences for Neonectria magnoliae and Neonectria punicea, canker pathogens of Liriodendron tulipifera and Acer saccharum in West Virginia.</title>
        <authorList>
            <person name="Petronek H.M."/>
            <person name="Kasson M.T."/>
            <person name="Metheny A.M."/>
            <person name="Stauder C.M."/>
            <person name="Lovett B."/>
            <person name="Lynch S.C."/>
            <person name="Garnas J.R."/>
            <person name="Kasson L.R."/>
            <person name="Stajich J.E."/>
        </authorList>
    </citation>
    <scope>NUCLEOTIDE SEQUENCE [LARGE SCALE GENOMIC DNA]</scope>
    <source>
        <strain evidence="2 3">NRRL 64653</strain>
    </source>
</reference>